<sequence length="186" mass="20964">MLDALDITEAETAGLSELAALDLSMARLFAARAEAAEDPQVQNEFARSYQRMARSYRQTLALKIKLKRDLAQARRDQARAQESDRDSGPSPDTYDAARVEVRKQQVRQAIERVAWDEYEPYDKIDAFIELERYMDEEAREPGFVAHPLPLVVARLCLALNVDPPPLETEPPQPSLPPAEADWRGSG</sequence>
<feature type="compositionally biased region" description="Basic and acidic residues" evidence="1">
    <location>
        <begin position="73"/>
        <end position="87"/>
    </location>
</feature>
<reference evidence="2 3" key="1">
    <citation type="submission" date="2018-05" db="EMBL/GenBank/DDBJ databases">
        <authorList>
            <person name="Lanie J.A."/>
            <person name="Ng W.-L."/>
            <person name="Kazmierczak K.M."/>
            <person name="Andrzejewski T.M."/>
            <person name="Davidsen T.M."/>
            <person name="Wayne K.J."/>
            <person name="Tettelin H."/>
            <person name="Glass J.I."/>
            <person name="Rusch D."/>
            <person name="Podicherti R."/>
            <person name="Tsui H.-C.T."/>
            <person name="Winkler M.E."/>
        </authorList>
    </citation>
    <scope>NUCLEOTIDE SEQUENCE [LARGE SCALE GENOMIC DNA]</scope>
    <source>
        <strain evidence="2 3">BUT-10</strain>
    </source>
</reference>
<dbReference type="EMBL" id="QFYS01000004">
    <property type="protein sequence ID" value="RAK65535.1"/>
    <property type="molecule type" value="Genomic_DNA"/>
</dbReference>
<dbReference type="AlphaFoldDB" id="A0A328BFT1"/>
<gene>
    <name evidence="2" type="ORF">DJ019_11270</name>
</gene>
<feature type="compositionally biased region" description="Pro residues" evidence="1">
    <location>
        <begin position="162"/>
        <end position="176"/>
    </location>
</feature>
<evidence type="ECO:0000256" key="1">
    <source>
        <dbReference type="SAM" id="MobiDB-lite"/>
    </source>
</evidence>
<feature type="region of interest" description="Disordered" evidence="1">
    <location>
        <begin position="73"/>
        <end position="97"/>
    </location>
</feature>
<evidence type="ECO:0000313" key="3">
    <source>
        <dbReference type="Proteomes" id="UP000249524"/>
    </source>
</evidence>
<dbReference type="Proteomes" id="UP000249524">
    <property type="component" value="Unassembled WGS sequence"/>
</dbReference>
<feature type="region of interest" description="Disordered" evidence="1">
    <location>
        <begin position="161"/>
        <end position="186"/>
    </location>
</feature>
<evidence type="ECO:0000313" key="2">
    <source>
        <dbReference type="EMBL" id="RAK65535.1"/>
    </source>
</evidence>
<organism evidence="2 3">
    <name type="scientific">Phenylobacterium kunshanense</name>
    <dbReference type="NCBI Taxonomy" id="1445034"/>
    <lineage>
        <taxon>Bacteria</taxon>
        <taxon>Pseudomonadati</taxon>
        <taxon>Pseudomonadota</taxon>
        <taxon>Alphaproteobacteria</taxon>
        <taxon>Caulobacterales</taxon>
        <taxon>Caulobacteraceae</taxon>
        <taxon>Phenylobacterium</taxon>
    </lineage>
</organism>
<accession>A0A328BFT1</accession>
<protein>
    <submittedName>
        <fullName evidence="2">Uncharacterized protein</fullName>
    </submittedName>
</protein>
<proteinExistence type="predicted"/>
<comment type="caution">
    <text evidence="2">The sequence shown here is derived from an EMBL/GenBank/DDBJ whole genome shotgun (WGS) entry which is preliminary data.</text>
</comment>
<keyword evidence="3" id="KW-1185">Reference proteome</keyword>
<dbReference type="RefSeq" id="WP_111276131.1">
    <property type="nucleotide sequence ID" value="NZ_QFYS01000004.1"/>
</dbReference>
<name>A0A328BFT1_9CAUL</name>